<evidence type="ECO:0000256" key="3">
    <source>
        <dbReference type="ARBA" id="ARBA00022660"/>
    </source>
</evidence>
<protein>
    <submittedName>
        <fullName evidence="7">ETC complex I subunit</fullName>
    </submittedName>
</protein>
<dbReference type="PANTHER" id="PTHR12219:SF8">
    <property type="entry name" value="NADH DEHYDROGENASE [UBIQUINONE] IRON-SULFUR PROTEIN 4, MITOCHONDRIAL"/>
    <property type="match status" value="1"/>
</dbReference>
<keyword evidence="5" id="KW-0249">Electron transport</keyword>
<keyword evidence="2" id="KW-0813">Transport</keyword>
<organism evidence="7 8">
    <name type="scientific">Brevundimonas vesicularis</name>
    <name type="common">Pseudomonas vesicularis</name>
    <dbReference type="NCBI Taxonomy" id="41276"/>
    <lineage>
        <taxon>Bacteria</taxon>
        <taxon>Pseudomonadati</taxon>
        <taxon>Pseudomonadota</taxon>
        <taxon>Alphaproteobacteria</taxon>
        <taxon>Caulobacterales</taxon>
        <taxon>Caulobacteraceae</taxon>
        <taxon>Brevundimonas</taxon>
    </lineage>
</organism>
<accession>A0A1Z3UCV3</accession>
<dbReference type="AlphaFoldDB" id="A0A1Z3UCV3"/>
<dbReference type="EMBL" id="CP022048">
    <property type="protein sequence ID" value="ASE41010.1"/>
    <property type="molecule type" value="Genomic_DNA"/>
</dbReference>
<sequence>MSGARYGRVTGPAVTEDFAMLARIYRPAKTAMQSGKAKSRDWRLEFEPASARTIDPLMGWTSSTDMNGQVRLSFESKEEAIEYAERHGIAFRLHEPNDPPVIIKAYADNFATNRKQSWTH</sequence>
<evidence type="ECO:0000256" key="6">
    <source>
        <dbReference type="ARBA" id="ARBA00023136"/>
    </source>
</evidence>
<evidence type="ECO:0000256" key="5">
    <source>
        <dbReference type="ARBA" id="ARBA00022982"/>
    </source>
</evidence>
<evidence type="ECO:0000256" key="1">
    <source>
        <dbReference type="ARBA" id="ARBA00004370"/>
    </source>
</evidence>
<evidence type="ECO:0000313" key="8">
    <source>
        <dbReference type="Proteomes" id="UP000197050"/>
    </source>
</evidence>
<dbReference type="PANTHER" id="PTHR12219">
    <property type="entry name" value="NADH-UBIQUINONE OXIDOREDUCTASE"/>
    <property type="match status" value="1"/>
</dbReference>
<proteinExistence type="predicted"/>
<evidence type="ECO:0000313" key="7">
    <source>
        <dbReference type="EMBL" id="ASE41010.1"/>
    </source>
</evidence>
<dbReference type="GO" id="GO:0022900">
    <property type="term" value="P:electron transport chain"/>
    <property type="evidence" value="ECO:0007669"/>
    <property type="project" value="InterPro"/>
</dbReference>
<dbReference type="Proteomes" id="UP000197050">
    <property type="component" value="Chromosome"/>
</dbReference>
<name>A0A1Z3UCV3_BREVE</name>
<dbReference type="KEGG" id="bvc:CEP68_16825"/>
<dbReference type="InterPro" id="IPR006885">
    <property type="entry name" value="NADH_UbQ_FeS_4_mit-like"/>
</dbReference>
<comment type="subcellular location">
    <subcellularLocation>
        <location evidence="1">Membrane</location>
    </subcellularLocation>
</comment>
<dbReference type="Pfam" id="PF04800">
    <property type="entry name" value="NDUS4"/>
    <property type="match status" value="1"/>
</dbReference>
<evidence type="ECO:0000256" key="2">
    <source>
        <dbReference type="ARBA" id="ARBA00022448"/>
    </source>
</evidence>
<gene>
    <name evidence="7" type="ORF">CEP68_16825</name>
</gene>
<reference evidence="8" key="1">
    <citation type="submission" date="2017-06" db="EMBL/GenBank/DDBJ databases">
        <title>FDA dAtabase for Regulatory Grade micrObial Sequences (FDA-ARGOS): Supporting development and validation of Infectious Disease Dx tests.</title>
        <authorList>
            <person name="Minogue T."/>
            <person name="Wolcott M."/>
            <person name="Wasieloski L."/>
            <person name="Aguilar W."/>
            <person name="Moore D."/>
            <person name="Tallon L."/>
            <person name="Sadzewicz L."/>
            <person name="Sengamalay N."/>
            <person name="Ott S."/>
            <person name="Godinez A."/>
            <person name="Nagaraj S."/>
            <person name="Nadendla S."/>
            <person name="Geyer C."/>
            <person name="Sichtig H."/>
        </authorList>
    </citation>
    <scope>NUCLEOTIDE SEQUENCE [LARGE SCALE GENOMIC DNA]</scope>
    <source>
        <strain evidence="8">FDAARGOS_289</strain>
    </source>
</reference>
<dbReference type="Gene3D" id="3.30.160.190">
    <property type="entry name" value="atu1810 like domain"/>
    <property type="match status" value="1"/>
</dbReference>
<dbReference type="InterPro" id="IPR038532">
    <property type="entry name" value="NDUFS4-like_sf"/>
</dbReference>
<dbReference type="GO" id="GO:0016020">
    <property type="term" value="C:membrane"/>
    <property type="evidence" value="ECO:0007669"/>
    <property type="project" value="UniProtKB-SubCell"/>
</dbReference>
<keyword evidence="6" id="KW-0472">Membrane</keyword>
<keyword evidence="3" id="KW-0679">Respiratory chain</keyword>
<keyword evidence="4" id="KW-0809">Transit peptide</keyword>
<evidence type="ECO:0000256" key="4">
    <source>
        <dbReference type="ARBA" id="ARBA00022946"/>
    </source>
</evidence>